<reference evidence="1" key="1">
    <citation type="submission" date="2023-03" db="EMBL/GenBank/DDBJ databases">
        <authorList>
            <person name="Steffen K."/>
            <person name="Cardenas P."/>
        </authorList>
    </citation>
    <scope>NUCLEOTIDE SEQUENCE</scope>
</reference>
<feature type="non-terminal residue" evidence="1">
    <location>
        <position position="70"/>
    </location>
</feature>
<gene>
    <name evidence="1" type="ORF">GBAR_LOCUS15036</name>
</gene>
<evidence type="ECO:0000313" key="1">
    <source>
        <dbReference type="EMBL" id="CAI8026088.1"/>
    </source>
</evidence>
<dbReference type="AlphaFoldDB" id="A0AA35SBE4"/>
<proteinExistence type="predicted"/>
<dbReference type="EMBL" id="CASHTH010002198">
    <property type="protein sequence ID" value="CAI8026088.1"/>
    <property type="molecule type" value="Genomic_DNA"/>
</dbReference>
<name>A0AA35SBE4_GEOBA</name>
<sequence>MNIKAPTATSKCQLTTSEDAWVVLATAILPGYRVKVHKCTSLCFWVYIHLQVKTISIADMKDLVIKQGKG</sequence>
<protein>
    <submittedName>
        <fullName evidence="1">Uncharacterized protein</fullName>
    </submittedName>
</protein>
<accession>A0AA35SBE4</accession>
<keyword evidence="2" id="KW-1185">Reference proteome</keyword>
<comment type="caution">
    <text evidence="1">The sequence shown here is derived from an EMBL/GenBank/DDBJ whole genome shotgun (WGS) entry which is preliminary data.</text>
</comment>
<organism evidence="1 2">
    <name type="scientific">Geodia barretti</name>
    <name type="common">Barrett's horny sponge</name>
    <dbReference type="NCBI Taxonomy" id="519541"/>
    <lineage>
        <taxon>Eukaryota</taxon>
        <taxon>Metazoa</taxon>
        <taxon>Porifera</taxon>
        <taxon>Demospongiae</taxon>
        <taxon>Heteroscleromorpha</taxon>
        <taxon>Tetractinellida</taxon>
        <taxon>Astrophorina</taxon>
        <taxon>Geodiidae</taxon>
        <taxon>Geodia</taxon>
    </lineage>
</organism>
<dbReference type="Proteomes" id="UP001174909">
    <property type="component" value="Unassembled WGS sequence"/>
</dbReference>
<evidence type="ECO:0000313" key="2">
    <source>
        <dbReference type="Proteomes" id="UP001174909"/>
    </source>
</evidence>